<dbReference type="PANTHER" id="PTHR47679">
    <property type="entry name" value="PROTEIN TORNADO 1"/>
    <property type="match status" value="1"/>
</dbReference>
<dbReference type="Gene3D" id="3.80.10.10">
    <property type="entry name" value="Ribonuclease Inhibitor"/>
    <property type="match status" value="3"/>
</dbReference>
<feature type="compositionally biased region" description="Basic and acidic residues" evidence="1">
    <location>
        <begin position="1"/>
        <end position="10"/>
    </location>
</feature>
<reference evidence="2" key="1">
    <citation type="journal article" date="2020" name="Cell">
        <title>Large-Scale Comparative Analyses of Tick Genomes Elucidate Their Genetic Diversity and Vector Capacities.</title>
        <authorList>
            <consortium name="Tick Genome and Microbiome Consortium (TIGMIC)"/>
            <person name="Jia N."/>
            <person name="Wang J."/>
            <person name="Shi W."/>
            <person name="Du L."/>
            <person name="Sun Y."/>
            <person name="Zhan W."/>
            <person name="Jiang J.F."/>
            <person name="Wang Q."/>
            <person name="Zhang B."/>
            <person name="Ji P."/>
            <person name="Bell-Sakyi L."/>
            <person name="Cui X.M."/>
            <person name="Yuan T.T."/>
            <person name="Jiang B.G."/>
            <person name="Yang W.F."/>
            <person name="Lam T.T."/>
            <person name="Chang Q.C."/>
            <person name="Ding S.J."/>
            <person name="Wang X.J."/>
            <person name="Zhu J.G."/>
            <person name="Ruan X.D."/>
            <person name="Zhao L."/>
            <person name="Wei J.T."/>
            <person name="Ye R.Z."/>
            <person name="Que T.C."/>
            <person name="Du C.H."/>
            <person name="Zhou Y.H."/>
            <person name="Cheng J.X."/>
            <person name="Dai P.F."/>
            <person name="Guo W.B."/>
            <person name="Han X.H."/>
            <person name="Huang E.J."/>
            <person name="Li L.F."/>
            <person name="Wei W."/>
            <person name="Gao Y.C."/>
            <person name="Liu J.Z."/>
            <person name="Shao H.Z."/>
            <person name="Wang X."/>
            <person name="Wang C.C."/>
            <person name="Yang T.C."/>
            <person name="Huo Q.B."/>
            <person name="Li W."/>
            <person name="Chen H.Y."/>
            <person name="Chen S.E."/>
            <person name="Zhou L.G."/>
            <person name="Ni X.B."/>
            <person name="Tian J.H."/>
            <person name="Sheng Y."/>
            <person name="Liu T."/>
            <person name="Pan Y.S."/>
            <person name="Xia L.Y."/>
            <person name="Li J."/>
            <person name="Zhao F."/>
            <person name="Cao W.C."/>
        </authorList>
    </citation>
    <scope>NUCLEOTIDE SEQUENCE</scope>
    <source>
        <strain evidence="2">Rsan-2018</strain>
    </source>
</reference>
<proteinExistence type="predicted"/>
<comment type="caution">
    <text evidence="2">The sequence shown here is derived from an EMBL/GenBank/DDBJ whole genome shotgun (WGS) entry which is preliminary data.</text>
</comment>
<protein>
    <recommendedName>
        <fullName evidence="4">Nlr family card domain protein</fullName>
    </recommendedName>
</protein>
<evidence type="ECO:0008006" key="4">
    <source>
        <dbReference type="Google" id="ProtNLM"/>
    </source>
</evidence>
<dbReference type="AlphaFoldDB" id="A0A9D4PJA5"/>
<dbReference type="PANTHER" id="PTHR47679:SF2">
    <property type="entry name" value="C-TERMINAL OF ROC (COR) DOMAIN-CONTAINING PROTEIN"/>
    <property type="match status" value="1"/>
</dbReference>
<dbReference type="Proteomes" id="UP000821837">
    <property type="component" value="Unassembled WGS sequence"/>
</dbReference>
<dbReference type="VEuPathDB" id="VectorBase:RSAN_026351"/>
<evidence type="ECO:0000313" key="2">
    <source>
        <dbReference type="EMBL" id="KAH7943773.1"/>
    </source>
</evidence>
<evidence type="ECO:0000256" key="1">
    <source>
        <dbReference type="SAM" id="MobiDB-lite"/>
    </source>
</evidence>
<name>A0A9D4PJA5_RHISA</name>
<dbReference type="SUPFAM" id="SSF52047">
    <property type="entry name" value="RNI-like"/>
    <property type="match status" value="3"/>
</dbReference>
<dbReference type="VEuPathDB" id="VectorBase:RSAN_048320"/>
<sequence length="1216" mass="136239">MDNLPRERDQLSLSNFAERGDTSATVDRAEADRYRPPCTAHTDQVCQINNCLPHCNELLFDSGLKLRQQRGGSFTLESNHRDLTPRRGPDSYRATPFLRWLLKTHTCITALELSDDSFKSHSKVVLQELPDDSRIKNLTLHLFDDDNTHTYLTMHLPRLRSLEVLSCSAGCAGTDAVAGVSALLRTTKSLTCLVFHGSFGFRQPPNALIDALATNSTLKWLDLTTYWETDKPPGPLGEYVKSNGLLTRLTVSGLDVDREELLLEEALVCNHTLSTLHVLNVCGGESVSDLDIFTNGLFRYNDLLTHTIGHSRYISRVSFLENTGFGDATNFVSLLSENIGDNHVLLEVDLSGAKVGGEAKRCLFIIRETTQRNCDILERAAANIERAPLDWHTATAFEKVARSPALIRELSEKEGIATAEVARMLRSRLRCVEGLHDFMRLTGVVKDSVKCAPSVEGRGMQLPDLSDDCWRLVRRYLSFDDVKRIHKPCVSWSLAEATIRRNTMENHPAKRARLSTAVCAERGDTTGILDRGVDQYRPQCTVCKDQVCQINTYISNCNELLFDIGLELREQRGGSLSLVSIPITALNLSSTSGTNSYRATPFLLWLLRTHVCITNLELTDDYVKSHSEVVLSELPDNFPLKKLTLHFFGRDTVHTHIATVLPTLRSLEVLNCFIRCPSSDALVDAVSALLSTTTCLTSLAFYTSVYKIQLPKSFIDALAANSTLKTLHLGTQWMADEPPGPLGEYVRSNRLLTSLSATGHDVDREELLEETLVRNGTLSTLRVANVCGGETSARFITSILAQCSALRKLYVTFPRTHFAEISEATMTRCAEALVKNESLEVLTLAYSLWHPNNWKAFFALLPRNRHLKKLQVRCMDLCIYETFPAVLEILAQTDSLTRVSFGDYRHGVGINLMHFRVFSSIELSGDEIVQVDALQRLPSLHHFTCLSLDLYQASERLFSALAKCIRKTNALRELRLTLTDPFNTANNRATSSCWRLLFESMSANTSIAYLNVFINGSFQYNDRLTRTIGLSRCITRVSFRVNPRDENATNLVSLLSKAIGDNYNLLSFDMFNAKVDVEAKRSLFTIRETTRRNSGLVERAAALSDTTRLDWYTANAFEKVSRCPALVRELAEQEGIDAAEVSSKIRSRLRSVDGLHDFMRLTNVVKTRVTCAAAVDGCRVQLKDINDDCWRIVRRYLSFDDVKRFGVANQDLSTSS</sequence>
<gene>
    <name evidence="2" type="ORF">HPB52_011415</name>
</gene>
<feature type="region of interest" description="Disordered" evidence="1">
    <location>
        <begin position="1"/>
        <end position="28"/>
    </location>
</feature>
<dbReference type="EMBL" id="JABSTV010001253">
    <property type="protein sequence ID" value="KAH7943773.1"/>
    <property type="molecule type" value="Genomic_DNA"/>
</dbReference>
<evidence type="ECO:0000313" key="3">
    <source>
        <dbReference type="Proteomes" id="UP000821837"/>
    </source>
</evidence>
<accession>A0A9D4PJA5</accession>
<dbReference type="InterPro" id="IPR032675">
    <property type="entry name" value="LRR_dom_sf"/>
</dbReference>
<reference evidence="2" key="2">
    <citation type="submission" date="2021-09" db="EMBL/GenBank/DDBJ databases">
        <authorList>
            <person name="Jia N."/>
            <person name="Wang J."/>
            <person name="Shi W."/>
            <person name="Du L."/>
            <person name="Sun Y."/>
            <person name="Zhan W."/>
            <person name="Jiang J."/>
            <person name="Wang Q."/>
            <person name="Zhang B."/>
            <person name="Ji P."/>
            <person name="Sakyi L.B."/>
            <person name="Cui X."/>
            <person name="Yuan T."/>
            <person name="Jiang B."/>
            <person name="Yang W."/>
            <person name="Lam T.T.-Y."/>
            <person name="Chang Q."/>
            <person name="Ding S."/>
            <person name="Wang X."/>
            <person name="Zhu J."/>
            <person name="Ruan X."/>
            <person name="Zhao L."/>
            <person name="Wei J."/>
            <person name="Que T."/>
            <person name="Du C."/>
            <person name="Cheng J."/>
            <person name="Dai P."/>
            <person name="Han X."/>
            <person name="Huang E."/>
            <person name="Gao Y."/>
            <person name="Liu J."/>
            <person name="Shao H."/>
            <person name="Ye R."/>
            <person name="Li L."/>
            <person name="Wei W."/>
            <person name="Wang X."/>
            <person name="Wang C."/>
            <person name="Huo Q."/>
            <person name="Li W."/>
            <person name="Guo W."/>
            <person name="Chen H."/>
            <person name="Chen S."/>
            <person name="Zhou L."/>
            <person name="Zhou L."/>
            <person name="Ni X."/>
            <person name="Tian J."/>
            <person name="Zhou Y."/>
            <person name="Sheng Y."/>
            <person name="Liu T."/>
            <person name="Pan Y."/>
            <person name="Xia L."/>
            <person name="Li J."/>
            <person name="Zhao F."/>
            <person name="Cao W."/>
        </authorList>
    </citation>
    <scope>NUCLEOTIDE SEQUENCE</scope>
    <source>
        <strain evidence="2">Rsan-2018</strain>
        <tissue evidence="2">Larvae</tissue>
    </source>
</reference>
<organism evidence="2 3">
    <name type="scientific">Rhipicephalus sanguineus</name>
    <name type="common">Brown dog tick</name>
    <name type="synonym">Ixodes sanguineus</name>
    <dbReference type="NCBI Taxonomy" id="34632"/>
    <lineage>
        <taxon>Eukaryota</taxon>
        <taxon>Metazoa</taxon>
        <taxon>Ecdysozoa</taxon>
        <taxon>Arthropoda</taxon>
        <taxon>Chelicerata</taxon>
        <taxon>Arachnida</taxon>
        <taxon>Acari</taxon>
        <taxon>Parasitiformes</taxon>
        <taxon>Ixodida</taxon>
        <taxon>Ixodoidea</taxon>
        <taxon>Ixodidae</taxon>
        <taxon>Rhipicephalinae</taxon>
        <taxon>Rhipicephalus</taxon>
        <taxon>Rhipicephalus</taxon>
    </lineage>
</organism>
<keyword evidence="3" id="KW-1185">Reference proteome</keyword>